<proteinExistence type="predicted"/>
<feature type="region of interest" description="Disordered" evidence="1">
    <location>
        <begin position="1"/>
        <end position="28"/>
    </location>
</feature>
<organism evidence="2 3">
    <name type="scientific">Pedococcus ginsenosidimutans</name>
    <dbReference type="NCBI Taxonomy" id="490570"/>
    <lineage>
        <taxon>Bacteria</taxon>
        <taxon>Bacillati</taxon>
        <taxon>Actinomycetota</taxon>
        <taxon>Actinomycetes</taxon>
        <taxon>Micrococcales</taxon>
        <taxon>Intrasporangiaceae</taxon>
        <taxon>Pedococcus</taxon>
    </lineage>
</organism>
<accession>A0ABP8YHH6</accession>
<feature type="compositionally biased region" description="Basic residues" evidence="1">
    <location>
        <begin position="1"/>
        <end position="15"/>
    </location>
</feature>
<evidence type="ECO:0000313" key="2">
    <source>
        <dbReference type="EMBL" id="GAA4728558.1"/>
    </source>
</evidence>
<reference evidence="3" key="1">
    <citation type="journal article" date="2019" name="Int. J. Syst. Evol. Microbiol.">
        <title>The Global Catalogue of Microorganisms (GCM) 10K type strain sequencing project: providing services to taxonomists for standard genome sequencing and annotation.</title>
        <authorList>
            <consortium name="The Broad Institute Genomics Platform"/>
            <consortium name="The Broad Institute Genome Sequencing Center for Infectious Disease"/>
            <person name="Wu L."/>
            <person name="Ma J."/>
        </authorList>
    </citation>
    <scope>NUCLEOTIDE SEQUENCE [LARGE SCALE GENOMIC DNA]</scope>
    <source>
        <strain evidence="3">JCM 18961</strain>
    </source>
</reference>
<protein>
    <submittedName>
        <fullName evidence="2">Uncharacterized protein</fullName>
    </submittedName>
</protein>
<feature type="region of interest" description="Disordered" evidence="1">
    <location>
        <begin position="48"/>
        <end position="72"/>
    </location>
</feature>
<evidence type="ECO:0000256" key="1">
    <source>
        <dbReference type="SAM" id="MobiDB-lite"/>
    </source>
</evidence>
<keyword evidence="3" id="KW-1185">Reference proteome</keyword>
<dbReference type="Proteomes" id="UP001500556">
    <property type="component" value="Unassembled WGS sequence"/>
</dbReference>
<name>A0ABP8YHH6_9MICO</name>
<gene>
    <name evidence="2" type="ORF">GCM10025782_29260</name>
</gene>
<comment type="caution">
    <text evidence="2">The sequence shown here is derived from an EMBL/GenBank/DDBJ whole genome shotgun (WGS) entry which is preliminary data.</text>
</comment>
<evidence type="ECO:0000313" key="3">
    <source>
        <dbReference type="Proteomes" id="UP001500556"/>
    </source>
</evidence>
<dbReference type="EMBL" id="BAABLO010000011">
    <property type="protein sequence ID" value="GAA4728558.1"/>
    <property type="molecule type" value="Genomic_DNA"/>
</dbReference>
<sequence>MVPIHYGRHGPRRGRLSPTARTTGRAGGVTHNACAPLLLSTVLAVDDGVTSHPGPSQWQAVEPVSVKTGEAG</sequence>